<dbReference type="PANTHER" id="PTHR10039:SF17">
    <property type="entry name" value="FUNGAL STAND N-TERMINAL GOODBYE DOMAIN-CONTAINING PROTEIN-RELATED"/>
    <property type="match status" value="1"/>
</dbReference>
<dbReference type="Pfam" id="PF24883">
    <property type="entry name" value="NPHP3_N"/>
    <property type="match status" value="1"/>
</dbReference>
<keyword evidence="4" id="KW-1185">Reference proteome</keyword>
<proteinExistence type="predicted"/>
<dbReference type="InterPro" id="IPR056884">
    <property type="entry name" value="NPHP3-like_N"/>
</dbReference>
<evidence type="ECO:0000313" key="3">
    <source>
        <dbReference type="EMBL" id="KLO17090.1"/>
    </source>
</evidence>
<organism evidence="3 4">
    <name type="scientific">Schizopora paradoxa</name>
    <dbReference type="NCBI Taxonomy" id="27342"/>
    <lineage>
        <taxon>Eukaryota</taxon>
        <taxon>Fungi</taxon>
        <taxon>Dikarya</taxon>
        <taxon>Basidiomycota</taxon>
        <taxon>Agaricomycotina</taxon>
        <taxon>Agaricomycetes</taxon>
        <taxon>Hymenochaetales</taxon>
        <taxon>Schizoporaceae</taxon>
        <taxon>Schizopora</taxon>
    </lineage>
</organism>
<feature type="domain" description="Nephrocystin 3-like N-terminal" evidence="2">
    <location>
        <begin position="30"/>
        <end position="226"/>
    </location>
</feature>
<gene>
    <name evidence="3" type="ORF">SCHPADRAFT_179908</name>
</gene>
<dbReference type="OrthoDB" id="5106486at2759"/>
<evidence type="ECO:0000256" key="1">
    <source>
        <dbReference type="ARBA" id="ARBA00022737"/>
    </source>
</evidence>
<dbReference type="PANTHER" id="PTHR10039">
    <property type="entry name" value="AMELOGENIN"/>
    <property type="match status" value="1"/>
</dbReference>
<dbReference type="SUPFAM" id="SSF52540">
    <property type="entry name" value="P-loop containing nucleoside triphosphate hydrolases"/>
    <property type="match status" value="1"/>
</dbReference>
<evidence type="ECO:0000259" key="2">
    <source>
        <dbReference type="Pfam" id="PF24883"/>
    </source>
</evidence>
<dbReference type="InParanoid" id="A0A0H2RYD7"/>
<dbReference type="AlphaFoldDB" id="A0A0H2RYD7"/>
<sequence>MSGLRHPNFCNGNILEGETPLCAGRTFNVLLEHIKTWITTWTPGQKHVFWLNGSVGTGKTTICCTIARWAESSGLVVCCSNRWDGFECSSYLPSRASMAQVASLNGSEKLVLSIAWQLADSLPPLFRSKFLRALRSMYPRNLRRGGFKFHHEAHFRTNFRTLFNALIKDPLMGCALSETTTILFILDPHDLYMGDRADVFRRDILETLLEDATSLPFRFLLLLSSRPDPVVQRILGGSDDVIFAAVQDFVTRDDIRAYLEEEFRRLGSPLPCEEWPSENELKTLVEICGTSFAYASSLLEFIEDKRAGDPVEQLRVVLSGELRMSDLKSIWHVYNHFWSSIYQHPTRVMLLGTIAFLRVPLCRKDLSALLHTPIADINDAYSHLQSVVIETTSSSDSKSSNEDSPLEIFHHSFIDLLSEKSGRALPEGFVAIKCLDLVASLPDVQVTNVTKTANGEGTMHVIPEAVNYACVHWIDHLKAFYASIDALGISTVTNGPTIVSAAKNVGNPFGEWLLERRRPRRVSNIPHWCKFSQSNICGEKEIHERSGALATALSSFLRASLLKWLVIMRSLGKLDVATSCLKYVLELVETSAISCGED</sequence>
<keyword evidence="1" id="KW-0677">Repeat</keyword>
<dbReference type="InterPro" id="IPR027417">
    <property type="entry name" value="P-loop_NTPase"/>
</dbReference>
<reference evidence="3 4" key="1">
    <citation type="submission" date="2015-04" db="EMBL/GenBank/DDBJ databases">
        <title>Complete genome sequence of Schizopora paradoxa KUC8140, a cosmopolitan wood degrader in East Asia.</title>
        <authorList>
            <consortium name="DOE Joint Genome Institute"/>
            <person name="Min B."/>
            <person name="Park H."/>
            <person name="Jang Y."/>
            <person name="Kim J.-J."/>
            <person name="Kim K.H."/>
            <person name="Pangilinan J."/>
            <person name="Lipzen A."/>
            <person name="Riley R."/>
            <person name="Grigoriev I.V."/>
            <person name="Spatafora J.W."/>
            <person name="Choi I.-G."/>
        </authorList>
    </citation>
    <scope>NUCLEOTIDE SEQUENCE [LARGE SCALE GENOMIC DNA]</scope>
    <source>
        <strain evidence="3 4">KUC8140</strain>
    </source>
</reference>
<dbReference type="Proteomes" id="UP000053477">
    <property type="component" value="Unassembled WGS sequence"/>
</dbReference>
<protein>
    <recommendedName>
        <fullName evidence="2">Nephrocystin 3-like N-terminal domain-containing protein</fullName>
    </recommendedName>
</protein>
<accession>A0A0H2RYD7</accession>
<name>A0A0H2RYD7_9AGAM</name>
<evidence type="ECO:0000313" key="4">
    <source>
        <dbReference type="Proteomes" id="UP000053477"/>
    </source>
</evidence>
<dbReference type="EMBL" id="KQ085908">
    <property type="protein sequence ID" value="KLO17090.1"/>
    <property type="molecule type" value="Genomic_DNA"/>
</dbReference>